<dbReference type="Proteomes" id="UP001596052">
    <property type="component" value="Unassembled WGS sequence"/>
</dbReference>
<dbReference type="EMBL" id="JBHSMQ010000012">
    <property type="protein sequence ID" value="MFC5457747.1"/>
    <property type="molecule type" value="Genomic_DNA"/>
</dbReference>
<proteinExistence type="predicted"/>
<evidence type="ECO:0000313" key="1">
    <source>
        <dbReference type="EMBL" id="MFC5457747.1"/>
    </source>
</evidence>
<accession>A0ABW0KZ05</accession>
<keyword evidence="2" id="KW-1185">Reference proteome</keyword>
<reference evidence="2" key="1">
    <citation type="journal article" date="2019" name="Int. J. Syst. Evol. Microbiol.">
        <title>The Global Catalogue of Microorganisms (GCM) 10K type strain sequencing project: providing services to taxonomists for standard genome sequencing and annotation.</title>
        <authorList>
            <consortium name="The Broad Institute Genomics Platform"/>
            <consortium name="The Broad Institute Genome Sequencing Center for Infectious Disease"/>
            <person name="Wu L."/>
            <person name="Ma J."/>
        </authorList>
    </citation>
    <scope>NUCLEOTIDE SEQUENCE [LARGE SCALE GENOMIC DNA]</scope>
    <source>
        <strain evidence="2">CGMCC 4.1469</strain>
    </source>
</reference>
<evidence type="ECO:0000313" key="2">
    <source>
        <dbReference type="Proteomes" id="UP001596052"/>
    </source>
</evidence>
<gene>
    <name evidence="1" type="ORF">ACFQDI_22960</name>
</gene>
<comment type="caution">
    <text evidence="1">The sequence shown here is derived from an EMBL/GenBank/DDBJ whole genome shotgun (WGS) entry which is preliminary data.</text>
</comment>
<sequence length="165" mass="17800">MTDEQGELPVLPLFAERSWAVAGQLQSLQTGPVPKPEVTEGLELFQAPPPVAEADGYSAWKSEMAAEKAAEEARRRSAELPVHAGEDGFARWKGEAEAARLAFEQRWGVPLGKPVRVQLRGELREREGLLRVAEEAAAAGAGRPLRLTLGGHVFAAGEIESVVRV</sequence>
<protein>
    <submittedName>
        <fullName evidence="1">Uncharacterized protein</fullName>
    </submittedName>
</protein>
<name>A0ABW0KZ05_9BACT</name>
<organism evidence="1 2">
    <name type="scientific">Prosthecobacter fluviatilis</name>
    <dbReference type="NCBI Taxonomy" id="445931"/>
    <lineage>
        <taxon>Bacteria</taxon>
        <taxon>Pseudomonadati</taxon>
        <taxon>Verrucomicrobiota</taxon>
        <taxon>Verrucomicrobiia</taxon>
        <taxon>Verrucomicrobiales</taxon>
        <taxon>Verrucomicrobiaceae</taxon>
        <taxon>Prosthecobacter</taxon>
    </lineage>
</organism>
<dbReference type="RefSeq" id="WP_377171395.1">
    <property type="nucleotide sequence ID" value="NZ_JBHSMQ010000012.1"/>
</dbReference>